<sequence>MTILTTITVRDALLIHDASALSSSPIARTDRRRYGWYRPRFWCRRCRLRYRDVFLRHRFTSIRSILIPLCTFPNSPPVPFISSRPSADRARRDARFPASTVPIIERRSKKLAVFLVSPVILVRMVGKRVFRGRDTLITSSLV</sequence>
<dbReference type="Proteomes" id="UP000078540">
    <property type="component" value="Unassembled WGS sequence"/>
</dbReference>
<dbReference type="EMBL" id="KQ976662">
    <property type="protein sequence ID" value="KYM78381.1"/>
    <property type="molecule type" value="Genomic_DNA"/>
</dbReference>
<dbReference type="AlphaFoldDB" id="A0A195B1N4"/>
<protein>
    <submittedName>
        <fullName evidence="1">Uncharacterized protein</fullName>
    </submittedName>
</protein>
<proteinExistence type="predicted"/>
<name>A0A195B1N4_9HYME</name>
<evidence type="ECO:0000313" key="2">
    <source>
        <dbReference type="Proteomes" id="UP000078540"/>
    </source>
</evidence>
<keyword evidence="2" id="KW-1185">Reference proteome</keyword>
<accession>A0A195B1N4</accession>
<gene>
    <name evidence="1" type="ORF">ALC53_11036</name>
</gene>
<evidence type="ECO:0000313" key="1">
    <source>
        <dbReference type="EMBL" id="KYM78381.1"/>
    </source>
</evidence>
<organism evidence="1 2">
    <name type="scientific">Atta colombica</name>
    <dbReference type="NCBI Taxonomy" id="520822"/>
    <lineage>
        <taxon>Eukaryota</taxon>
        <taxon>Metazoa</taxon>
        <taxon>Ecdysozoa</taxon>
        <taxon>Arthropoda</taxon>
        <taxon>Hexapoda</taxon>
        <taxon>Insecta</taxon>
        <taxon>Pterygota</taxon>
        <taxon>Neoptera</taxon>
        <taxon>Endopterygota</taxon>
        <taxon>Hymenoptera</taxon>
        <taxon>Apocrita</taxon>
        <taxon>Aculeata</taxon>
        <taxon>Formicoidea</taxon>
        <taxon>Formicidae</taxon>
        <taxon>Myrmicinae</taxon>
        <taxon>Atta</taxon>
    </lineage>
</organism>
<reference evidence="1 2" key="1">
    <citation type="submission" date="2015-09" db="EMBL/GenBank/DDBJ databases">
        <title>Atta colombica WGS genome.</title>
        <authorList>
            <person name="Nygaard S."/>
            <person name="Hu H."/>
            <person name="Boomsma J."/>
            <person name="Zhang G."/>
        </authorList>
    </citation>
    <scope>NUCLEOTIDE SEQUENCE [LARGE SCALE GENOMIC DNA]</scope>
    <source>
        <strain evidence="1">Treedump-2</strain>
        <tissue evidence="1">Whole body</tissue>
    </source>
</reference>